<evidence type="ECO:0000256" key="13">
    <source>
        <dbReference type="PIRSR" id="PIRSR602401-1"/>
    </source>
</evidence>
<dbReference type="PROSITE" id="PS00086">
    <property type="entry name" value="CYTOCHROME_P450"/>
    <property type="match status" value="1"/>
</dbReference>
<dbReference type="InterPro" id="IPR036396">
    <property type="entry name" value="Cyt_P450_sf"/>
</dbReference>
<evidence type="ECO:0000256" key="4">
    <source>
        <dbReference type="ARBA" id="ARBA00010617"/>
    </source>
</evidence>
<evidence type="ECO:0000256" key="12">
    <source>
        <dbReference type="ARBA" id="ARBA00023136"/>
    </source>
</evidence>
<evidence type="ECO:0000256" key="14">
    <source>
        <dbReference type="RuleBase" id="RU000461"/>
    </source>
</evidence>
<evidence type="ECO:0000256" key="3">
    <source>
        <dbReference type="ARBA" id="ARBA00004406"/>
    </source>
</evidence>
<dbReference type="AlphaFoldDB" id="A0AAN7ZLH0"/>
<dbReference type="PRINTS" id="PR00385">
    <property type="entry name" value="P450"/>
</dbReference>
<dbReference type="GO" id="GO:0020037">
    <property type="term" value="F:heme binding"/>
    <property type="evidence" value="ECO:0007669"/>
    <property type="project" value="InterPro"/>
</dbReference>
<dbReference type="Proteomes" id="UP001329430">
    <property type="component" value="Chromosome 3"/>
</dbReference>
<proteinExistence type="inferred from homology"/>
<evidence type="ECO:0000256" key="11">
    <source>
        <dbReference type="ARBA" id="ARBA00023033"/>
    </source>
</evidence>
<dbReference type="EMBL" id="JAVRBK010000003">
    <property type="protein sequence ID" value="KAK5646912.1"/>
    <property type="molecule type" value="Genomic_DNA"/>
</dbReference>
<keyword evidence="16" id="KW-1185">Reference proteome</keyword>
<evidence type="ECO:0000256" key="6">
    <source>
        <dbReference type="ARBA" id="ARBA00022723"/>
    </source>
</evidence>
<dbReference type="PANTHER" id="PTHR24292">
    <property type="entry name" value="CYTOCHROME P450"/>
    <property type="match status" value="1"/>
</dbReference>
<keyword evidence="7" id="KW-0256">Endoplasmic reticulum</keyword>
<dbReference type="InterPro" id="IPR050476">
    <property type="entry name" value="Insect_CytP450_Detox"/>
</dbReference>
<dbReference type="SUPFAM" id="SSF48264">
    <property type="entry name" value="Cytochrome P450"/>
    <property type="match status" value="1"/>
</dbReference>
<dbReference type="GO" id="GO:0005789">
    <property type="term" value="C:endoplasmic reticulum membrane"/>
    <property type="evidence" value="ECO:0007669"/>
    <property type="project" value="UniProtKB-SubCell"/>
</dbReference>
<dbReference type="Gene3D" id="1.10.630.10">
    <property type="entry name" value="Cytochrome P450"/>
    <property type="match status" value="1"/>
</dbReference>
<reference evidence="15 16" key="1">
    <citation type="journal article" date="2024" name="Insects">
        <title>An Improved Chromosome-Level Genome Assembly of the Firefly Pyrocoelia pectoralis.</title>
        <authorList>
            <person name="Fu X."/>
            <person name="Meyer-Rochow V.B."/>
            <person name="Ballantyne L."/>
            <person name="Zhu X."/>
        </authorList>
    </citation>
    <scope>NUCLEOTIDE SEQUENCE [LARGE SCALE GENOMIC DNA]</scope>
    <source>
        <strain evidence="15">XCY_ONT2</strain>
    </source>
</reference>
<evidence type="ECO:0000256" key="7">
    <source>
        <dbReference type="ARBA" id="ARBA00022824"/>
    </source>
</evidence>
<dbReference type="GO" id="GO:0004497">
    <property type="term" value="F:monooxygenase activity"/>
    <property type="evidence" value="ECO:0007669"/>
    <property type="project" value="UniProtKB-KW"/>
</dbReference>
<keyword evidence="12" id="KW-0472">Membrane</keyword>
<dbReference type="PANTHER" id="PTHR24292:SF45">
    <property type="entry name" value="CYTOCHROME P450 6G1-RELATED"/>
    <property type="match status" value="1"/>
</dbReference>
<keyword evidence="6 13" id="KW-0479">Metal-binding</keyword>
<dbReference type="PRINTS" id="PR00463">
    <property type="entry name" value="EP450I"/>
</dbReference>
<dbReference type="InterPro" id="IPR002401">
    <property type="entry name" value="Cyt_P450_E_grp-I"/>
</dbReference>
<protein>
    <recommendedName>
        <fullName evidence="17">Cytochrome P450</fullName>
    </recommendedName>
</protein>
<evidence type="ECO:0000256" key="1">
    <source>
        <dbReference type="ARBA" id="ARBA00001971"/>
    </source>
</evidence>
<comment type="cofactor">
    <cofactor evidence="1 13">
        <name>heme</name>
        <dbReference type="ChEBI" id="CHEBI:30413"/>
    </cofactor>
</comment>
<organism evidence="15 16">
    <name type="scientific">Pyrocoelia pectoralis</name>
    <dbReference type="NCBI Taxonomy" id="417401"/>
    <lineage>
        <taxon>Eukaryota</taxon>
        <taxon>Metazoa</taxon>
        <taxon>Ecdysozoa</taxon>
        <taxon>Arthropoda</taxon>
        <taxon>Hexapoda</taxon>
        <taxon>Insecta</taxon>
        <taxon>Pterygota</taxon>
        <taxon>Neoptera</taxon>
        <taxon>Endopterygota</taxon>
        <taxon>Coleoptera</taxon>
        <taxon>Polyphaga</taxon>
        <taxon>Elateriformia</taxon>
        <taxon>Elateroidea</taxon>
        <taxon>Lampyridae</taxon>
        <taxon>Lampyrinae</taxon>
        <taxon>Pyrocoelia</taxon>
    </lineage>
</organism>
<evidence type="ECO:0000256" key="9">
    <source>
        <dbReference type="ARBA" id="ARBA00023002"/>
    </source>
</evidence>
<evidence type="ECO:0000256" key="10">
    <source>
        <dbReference type="ARBA" id="ARBA00023004"/>
    </source>
</evidence>
<name>A0AAN7ZLH0_9COLE</name>
<gene>
    <name evidence="15" type="ORF">RI129_005376</name>
</gene>
<comment type="caution">
    <text evidence="15">The sequence shown here is derived from an EMBL/GenBank/DDBJ whole genome shotgun (WGS) entry which is preliminary data.</text>
</comment>
<evidence type="ECO:0000313" key="16">
    <source>
        <dbReference type="Proteomes" id="UP001329430"/>
    </source>
</evidence>
<keyword evidence="9 14" id="KW-0560">Oxidoreductase</keyword>
<comment type="similarity">
    <text evidence="4 14">Belongs to the cytochrome P450 family.</text>
</comment>
<keyword evidence="8" id="KW-0492">Microsome</keyword>
<keyword evidence="11 14" id="KW-0503">Monooxygenase</keyword>
<dbReference type="Pfam" id="PF00067">
    <property type="entry name" value="p450"/>
    <property type="match status" value="1"/>
</dbReference>
<keyword evidence="5 13" id="KW-0349">Heme</keyword>
<evidence type="ECO:0000256" key="8">
    <source>
        <dbReference type="ARBA" id="ARBA00022848"/>
    </source>
</evidence>
<dbReference type="GO" id="GO:0016705">
    <property type="term" value="F:oxidoreductase activity, acting on paired donors, with incorporation or reduction of molecular oxygen"/>
    <property type="evidence" value="ECO:0007669"/>
    <property type="project" value="InterPro"/>
</dbReference>
<evidence type="ECO:0008006" key="17">
    <source>
        <dbReference type="Google" id="ProtNLM"/>
    </source>
</evidence>
<keyword evidence="10 13" id="KW-0408">Iron</keyword>
<accession>A0AAN7ZLH0</accession>
<dbReference type="InterPro" id="IPR017972">
    <property type="entry name" value="Cyt_P450_CS"/>
</dbReference>
<dbReference type="InterPro" id="IPR001128">
    <property type="entry name" value="Cyt_P450"/>
</dbReference>
<evidence type="ECO:0000256" key="5">
    <source>
        <dbReference type="ARBA" id="ARBA00022617"/>
    </source>
</evidence>
<comment type="subcellular location">
    <subcellularLocation>
        <location evidence="3">Endoplasmic reticulum membrane</location>
        <topology evidence="3">Peripheral membrane protein</topology>
    </subcellularLocation>
    <subcellularLocation>
        <location evidence="2">Microsome membrane</location>
        <topology evidence="2">Peripheral membrane protein</topology>
    </subcellularLocation>
</comment>
<evidence type="ECO:0000256" key="2">
    <source>
        <dbReference type="ARBA" id="ARBA00004174"/>
    </source>
</evidence>
<sequence length="257" mass="29502">MPFFEAEVSTFLRNAFWEAYEERNCTKMMRNDVIDALRGLKDLNTRLGDQILAQAVQFFSAGFGTTSATLAFALYELSLNSEIQERLRLEIKETLLDCDQINLSMIQNMKYLSMVVNETLRKYPILPFIERQCVANYQISDESFVVDKGTPIYIPLLGLHYDPVYFPNPNVFDPERFSDGNEKNSFHYLPFGEGPRKCIGERFAVMAIKSAIVEILSQFKLQPTLNTPPSIHFSPYSFFLSSMEQIPLKFRKIGLVG</sequence>
<evidence type="ECO:0000313" key="15">
    <source>
        <dbReference type="EMBL" id="KAK5646912.1"/>
    </source>
</evidence>
<feature type="binding site" description="axial binding residue" evidence="13">
    <location>
        <position position="198"/>
    </location>
    <ligand>
        <name>heme</name>
        <dbReference type="ChEBI" id="CHEBI:30413"/>
    </ligand>
    <ligandPart>
        <name>Fe</name>
        <dbReference type="ChEBI" id="CHEBI:18248"/>
    </ligandPart>
</feature>
<dbReference type="GO" id="GO:0005506">
    <property type="term" value="F:iron ion binding"/>
    <property type="evidence" value="ECO:0007669"/>
    <property type="project" value="InterPro"/>
</dbReference>